<keyword evidence="2" id="KW-1185">Reference proteome</keyword>
<dbReference type="EMBL" id="BMZI01000001">
    <property type="protein sequence ID" value="GHB10697.1"/>
    <property type="molecule type" value="Genomic_DNA"/>
</dbReference>
<evidence type="ECO:0000313" key="2">
    <source>
        <dbReference type="Proteomes" id="UP000646745"/>
    </source>
</evidence>
<reference evidence="2" key="1">
    <citation type="journal article" date="2019" name="Int. J. Syst. Evol. Microbiol.">
        <title>The Global Catalogue of Microorganisms (GCM) 10K type strain sequencing project: providing services to taxonomists for standard genome sequencing and annotation.</title>
        <authorList>
            <consortium name="The Broad Institute Genomics Platform"/>
            <consortium name="The Broad Institute Genome Sequencing Center for Infectious Disease"/>
            <person name="Wu L."/>
            <person name="Ma J."/>
        </authorList>
    </citation>
    <scope>NUCLEOTIDE SEQUENCE [LARGE SCALE GENOMIC DNA]</scope>
    <source>
        <strain evidence="2">KCTC 32998</strain>
    </source>
</reference>
<comment type="caution">
    <text evidence="1">The sequence shown here is derived from an EMBL/GenBank/DDBJ whole genome shotgun (WGS) entry which is preliminary data.</text>
</comment>
<accession>A0ABQ3DPL8</accession>
<dbReference type="Proteomes" id="UP000646745">
    <property type="component" value="Unassembled WGS sequence"/>
</dbReference>
<gene>
    <name evidence="1" type="ORF">GCM10009038_05660</name>
</gene>
<name>A0ABQ3DPL8_9GAMM</name>
<sequence>MDIGVLSLMMGLELRPRRVRGAVYGSYELRLRRVWGALYSSYEPAALGMTMNAAIYGNKRSHGNSF</sequence>
<organism evidence="1 2">
    <name type="scientific">Salinicola rhizosphaerae</name>
    <dbReference type="NCBI Taxonomy" id="1443141"/>
    <lineage>
        <taxon>Bacteria</taxon>
        <taxon>Pseudomonadati</taxon>
        <taxon>Pseudomonadota</taxon>
        <taxon>Gammaproteobacteria</taxon>
        <taxon>Oceanospirillales</taxon>
        <taxon>Halomonadaceae</taxon>
        <taxon>Salinicola</taxon>
    </lineage>
</organism>
<proteinExistence type="predicted"/>
<evidence type="ECO:0000313" key="1">
    <source>
        <dbReference type="EMBL" id="GHB10697.1"/>
    </source>
</evidence>
<protein>
    <submittedName>
        <fullName evidence="1">Uncharacterized protein</fullName>
    </submittedName>
</protein>